<evidence type="ECO:0000313" key="2">
    <source>
        <dbReference type="Proteomes" id="UP000038040"/>
    </source>
</evidence>
<dbReference type="InterPro" id="IPR016024">
    <property type="entry name" value="ARM-type_fold"/>
</dbReference>
<dbReference type="GO" id="GO:0000796">
    <property type="term" value="C:condensin complex"/>
    <property type="evidence" value="ECO:0007669"/>
    <property type="project" value="TreeGrafter"/>
</dbReference>
<evidence type="ECO:0000256" key="1">
    <source>
        <dbReference type="SAM" id="Phobius"/>
    </source>
</evidence>
<dbReference type="AlphaFoldDB" id="A0A0N4U8Z9"/>
<dbReference type="PANTHER" id="PTHR14222">
    <property type="entry name" value="CONDENSIN"/>
    <property type="match status" value="1"/>
</dbReference>
<keyword evidence="1" id="KW-1133">Transmembrane helix</keyword>
<dbReference type="WBParaSite" id="DME_0000354001-mRNA-1">
    <property type="protein sequence ID" value="DME_0000354001-mRNA-1"/>
    <property type="gene ID" value="DME_0000354001"/>
</dbReference>
<dbReference type="GO" id="GO:0010032">
    <property type="term" value="P:meiotic chromosome condensation"/>
    <property type="evidence" value="ECO:0007669"/>
    <property type="project" value="TreeGrafter"/>
</dbReference>
<organism evidence="2 3">
    <name type="scientific">Dracunculus medinensis</name>
    <name type="common">Guinea worm</name>
    <dbReference type="NCBI Taxonomy" id="318479"/>
    <lineage>
        <taxon>Eukaryota</taxon>
        <taxon>Metazoa</taxon>
        <taxon>Ecdysozoa</taxon>
        <taxon>Nematoda</taxon>
        <taxon>Chromadorea</taxon>
        <taxon>Rhabditida</taxon>
        <taxon>Spirurina</taxon>
        <taxon>Dracunculoidea</taxon>
        <taxon>Dracunculidae</taxon>
        <taxon>Dracunculus</taxon>
    </lineage>
</organism>
<reference evidence="3" key="1">
    <citation type="submission" date="2017-02" db="UniProtKB">
        <authorList>
            <consortium name="WormBaseParasite"/>
        </authorList>
    </citation>
    <scope>IDENTIFICATION</scope>
</reference>
<evidence type="ECO:0000313" key="3">
    <source>
        <dbReference type="WBParaSite" id="DME_0000354001-mRNA-1"/>
    </source>
</evidence>
<protein>
    <submittedName>
        <fullName evidence="3">Condensin complex subunit 1 (Trinotate prediction)</fullName>
    </submittedName>
</protein>
<sequence>LMMLVQFFLIGFEFLILLNIYFLFSFLRYINSFISHSGNLPEGSRRKARDKLLLRLQDHIVDINAIVRSRVLQLWTRLARNFQIPLAFINGGLIRDACSRLIDKSINVRKNAAIFLTAVLQYNPFGPSDALFFALEMEKCLSTILRSIASSQASELAEIIGFIVETNKFSIRNSENAVREFFRAIWRYDSAAKEIIIKAAADLFISANKNREICAKKTAENLIRIILNVPEEERISVEEVYFVRGTVADLSKCIIDSSINVANLSKFFFSELSKKVCYRLLWISKYKQADSLVEKLCQRLQSTTSQLVFIFFKLLYSYFKNRISDNKIFKFYKVL</sequence>
<name>A0A0N4U8Z9_DRAME</name>
<dbReference type="Proteomes" id="UP000038040">
    <property type="component" value="Unplaced"/>
</dbReference>
<accession>A0A0N4U8Z9</accession>
<proteinExistence type="predicted"/>
<keyword evidence="1" id="KW-0812">Transmembrane</keyword>
<dbReference type="GO" id="GO:0007076">
    <property type="term" value="P:mitotic chromosome condensation"/>
    <property type="evidence" value="ECO:0007669"/>
    <property type="project" value="InterPro"/>
</dbReference>
<feature type="transmembrane region" description="Helical" evidence="1">
    <location>
        <begin position="6"/>
        <end position="27"/>
    </location>
</feature>
<dbReference type="InterPro" id="IPR026971">
    <property type="entry name" value="CND1/NCAPD3"/>
</dbReference>
<dbReference type="GO" id="GO:0000779">
    <property type="term" value="C:condensed chromosome, centromeric region"/>
    <property type="evidence" value="ECO:0007669"/>
    <property type="project" value="TreeGrafter"/>
</dbReference>
<dbReference type="SUPFAM" id="SSF48371">
    <property type="entry name" value="ARM repeat"/>
    <property type="match status" value="1"/>
</dbReference>
<keyword evidence="1" id="KW-0472">Membrane</keyword>
<dbReference type="GO" id="GO:0042393">
    <property type="term" value="F:histone binding"/>
    <property type="evidence" value="ECO:0007669"/>
    <property type="project" value="TreeGrafter"/>
</dbReference>
<dbReference type="PANTHER" id="PTHR14222:SF2">
    <property type="entry name" value="CONDENSIN COMPLEX SUBUNIT 1"/>
    <property type="match status" value="1"/>
</dbReference>